<evidence type="ECO:0000259" key="8">
    <source>
        <dbReference type="Pfam" id="PF18158"/>
    </source>
</evidence>
<evidence type="ECO:0000259" key="7">
    <source>
        <dbReference type="Pfam" id="PF02770"/>
    </source>
</evidence>
<dbReference type="InterPro" id="IPR006091">
    <property type="entry name" value="Acyl-CoA_Oxase/DH_mid-dom"/>
</dbReference>
<dbReference type="PANTHER" id="PTHR42707">
    <property type="entry name" value="ACYL-COA DEHYDROGENASE"/>
    <property type="match status" value="1"/>
</dbReference>
<evidence type="ECO:0000256" key="1">
    <source>
        <dbReference type="ARBA" id="ARBA00001974"/>
    </source>
</evidence>
<proteinExistence type="inferred from homology"/>
<dbReference type="EMBL" id="CP049109">
    <property type="protein sequence ID" value="QIG80038.1"/>
    <property type="molecule type" value="Genomic_DNA"/>
</dbReference>
<dbReference type="RefSeq" id="WP_165327042.1">
    <property type="nucleotide sequence ID" value="NZ_CP049109.1"/>
</dbReference>
<dbReference type="PANTHER" id="PTHR42707:SF3">
    <property type="entry name" value="ACYL-COA DEHYDROGENASE AIDB-RELATED"/>
    <property type="match status" value="1"/>
</dbReference>
<name>A0A6G6Y5P0_9SPHN</name>
<dbReference type="InterPro" id="IPR009100">
    <property type="entry name" value="AcylCoA_DH/oxidase_NM_dom_sf"/>
</dbReference>
<sequence>MPRFAPATRLETHEVTNQPPEFAGRDLYATDTALREAVRREGGDWLDAPLSALGATCGSEEMLELGDTANREPPELLRFDRYGRQVDEIRFHPAYHRLMDVATAHGIHDIAWRAKQPGGHVGHASMLAVFTQAEAGVMCPINMTYASVPALRHQPAVTQPWLDTLIGGTYDAPLRPIAEKSGITLGMAMTEKQGGSDVRANTTRAERDGEGWRLTGHKWFCSAPMSDGFLTLAYVGDQLSCFLVPRITPDGERNAIHVMRLKDKLGNKSNASSEIEYHGAFAWGIGEPGRGVRTIIEMVHHTRLGTISGTLGIMRRALAEAVHHVRHRRVFQKTLIDQAAMASVIADLAVEYEAAAALVMRIARAFDGADESERAFARLAVALAKYWLTKRCANFVYECMECLGGAGYVEEAPLARYYREAPLNAIWEGSGNVIALDIVRTLAKEPAAAQALFAELEAAGGADTRFDAEVAAMQDRLTKGLPAEHEARFVAERLALLLQASLLLRHAPHAVSGAFVATRIGGESGRSFGTLPGGADLAAIIARQ</sequence>
<dbReference type="AlphaFoldDB" id="A0A6G6Y5P0"/>
<dbReference type="InterPro" id="IPR006089">
    <property type="entry name" value="Acyl-CoA_DH_CS"/>
</dbReference>
<dbReference type="KEGG" id="spzr:G5C33_09775"/>
<dbReference type="Gene3D" id="2.40.110.20">
    <property type="match status" value="1"/>
</dbReference>
<dbReference type="Gene3D" id="1.20.140.10">
    <property type="entry name" value="Butyryl-CoA Dehydrogenase, subunit A, domain 3"/>
    <property type="match status" value="1"/>
</dbReference>
<comment type="cofactor">
    <cofactor evidence="1 5">
        <name>FAD</name>
        <dbReference type="ChEBI" id="CHEBI:57692"/>
    </cofactor>
</comment>
<dbReference type="InterPro" id="IPR009075">
    <property type="entry name" value="AcylCo_DH/oxidase_C"/>
</dbReference>
<dbReference type="Gene3D" id="6.10.250.600">
    <property type="match status" value="1"/>
</dbReference>
<dbReference type="InterPro" id="IPR036250">
    <property type="entry name" value="AcylCo_DH-like_C"/>
</dbReference>
<keyword evidence="3 5" id="KW-0285">Flavoprotein</keyword>
<evidence type="ECO:0000256" key="5">
    <source>
        <dbReference type="RuleBase" id="RU362125"/>
    </source>
</evidence>
<evidence type="ECO:0000313" key="10">
    <source>
        <dbReference type="Proteomes" id="UP000501568"/>
    </source>
</evidence>
<dbReference type="SUPFAM" id="SSF56645">
    <property type="entry name" value="Acyl-CoA dehydrogenase NM domain-like"/>
    <property type="match status" value="1"/>
</dbReference>
<comment type="similarity">
    <text evidence="2 5">Belongs to the acyl-CoA dehydrogenase family.</text>
</comment>
<dbReference type="PROSITE" id="PS00072">
    <property type="entry name" value="ACYL_COA_DH_1"/>
    <property type="match status" value="1"/>
</dbReference>
<feature type="domain" description="Acyl-CoA oxidase/dehydrogenase middle" evidence="7">
    <location>
        <begin position="186"/>
        <end position="277"/>
    </location>
</feature>
<gene>
    <name evidence="9" type="ORF">G5C33_09775</name>
</gene>
<evidence type="ECO:0000256" key="3">
    <source>
        <dbReference type="ARBA" id="ARBA00022630"/>
    </source>
</evidence>
<dbReference type="Proteomes" id="UP000501568">
    <property type="component" value="Chromosome"/>
</dbReference>
<evidence type="ECO:0000259" key="6">
    <source>
        <dbReference type="Pfam" id="PF00441"/>
    </source>
</evidence>
<evidence type="ECO:0000256" key="4">
    <source>
        <dbReference type="ARBA" id="ARBA00022827"/>
    </source>
</evidence>
<accession>A0A6G6Y5P0</accession>
<keyword evidence="4 5" id="KW-0274">FAD</keyword>
<dbReference type="InterPro" id="IPR041504">
    <property type="entry name" value="AidB_N"/>
</dbReference>
<organism evidence="9 10">
    <name type="scientific">Stakelama tenebrarum</name>
    <dbReference type="NCBI Taxonomy" id="2711215"/>
    <lineage>
        <taxon>Bacteria</taxon>
        <taxon>Pseudomonadati</taxon>
        <taxon>Pseudomonadota</taxon>
        <taxon>Alphaproteobacteria</taxon>
        <taxon>Sphingomonadales</taxon>
        <taxon>Sphingomonadaceae</taxon>
        <taxon>Stakelama</taxon>
    </lineage>
</organism>
<feature type="domain" description="Adaptive response protein AidB N-terminal" evidence="8">
    <location>
        <begin position="17"/>
        <end position="172"/>
    </location>
</feature>
<protein>
    <submittedName>
        <fullName evidence="9">DNA alkylation response protein</fullName>
    </submittedName>
</protein>
<feature type="domain" description="Acyl-CoA dehydrogenase/oxidase C-terminal" evidence="6">
    <location>
        <begin position="289"/>
        <end position="442"/>
    </location>
</feature>
<dbReference type="InterPro" id="IPR052904">
    <property type="entry name" value="Acyl-CoA_dehydrogenase-like"/>
</dbReference>
<dbReference type="Pfam" id="PF00441">
    <property type="entry name" value="Acyl-CoA_dh_1"/>
    <property type="match status" value="1"/>
</dbReference>
<evidence type="ECO:0000256" key="2">
    <source>
        <dbReference type="ARBA" id="ARBA00009347"/>
    </source>
</evidence>
<dbReference type="SUPFAM" id="SSF47203">
    <property type="entry name" value="Acyl-CoA dehydrogenase C-terminal domain-like"/>
    <property type="match status" value="1"/>
</dbReference>
<keyword evidence="10" id="KW-1185">Reference proteome</keyword>
<dbReference type="Pfam" id="PF18158">
    <property type="entry name" value="AidB_N"/>
    <property type="match status" value="1"/>
</dbReference>
<reference evidence="9 10" key="1">
    <citation type="submission" date="2020-02" db="EMBL/GenBank/DDBJ databases">
        <authorList>
            <person name="Zheng R.K."/>
            <person name="Sun C.M."/>
        </authorList>
    </citation>
    <scope>NUCLEOTIDE SEQUENCE [LARGE SCALE GENOMIC DNA]</scope>
    <source>
        <strain evidence="10">zrk23</strain>
    </source>
</reference>
<dbReference type="GO" id="GO:0003995">
    <property type="term" value="F:acyl-CoA dehydrogenase activity"/>
    <property type="evidence" value="ECO:0007669"/>
    <property type="project" value="InterPro"/>
</dbReference>
<dbReference type="PROSITE" id="PS00073">
    <property type="entry name" value="ACYL_COA_DH_2"/>
    <property type="match status" value="1"/>
</dbReference>
<dbReference type="Pfam" id="PF02770">
    <property type="entry name" value="Acyl-CoA_dh_M"/>
    <property type="match status" value="1"/>
</dbReference>
<evidence type="ECO:0000313" key="9">
    <source>
        <dbReference type="EMBL" id="QIG80038.1"/>
    </source>
</evidence>
<keyword evidence="5" id="KW-0560">Oxidoreductase</keyword>